<keyword evidence="2" id="KW-0663">Pyridoxal phosphate</keyword>
<feature type="domain" description="Aminotransferase class V" evidence="3">
    <location>
        <begin position="3"/>
        <end position="179"/>
    </location>
</feature>
<gene>
    <name evidence="4" type="ORF">METZ01_LOCUS333751</name>
</gene>
<protein>
    <recommendedName>
        <fullName evidence="3">Aminotransferase class V domain-containing protein</fullName>
    </recommendedName>
</protein>
<dbReference type="GO" id="GO:0008453">
    <property type="term" value="F:alanine-glyoxylate transaminase activity"/>
    <property type="evidence" value="ECO:0007669"/>
    <property type="project" value="TreeGrafter"/>
</dbReference>
<dbReference type="SUPFAM" id="SSF53383">
    <property type="entry name" value="PLP-dependent transferases"/>
    <property type="match status" value="1"/>
</dbReference>
<dbReference type="AlphaFoldDB" id="A0A382Q780"/>
<dbReference type="EMBL" id="UINC01112158">
    <property type="protein sequence ID" value="SVC80897.1"/>
    <property type="molecule type" value="Genomic_DNA"/>
</dbReference>
<reference evidence="4" key="1">
    <citation type="submission" date="2018-05" db="EMBL/GenBank/DDBJ databases">
        <authorList>
            <person name="Lanie J.A."/>
            <person name="Ng W.-L."/>
            <person name="Kazmierczak K.M."/>
            <person name="Andrzejewski T.M."/>
            <person name="Davidsen T.M."/>
            <person name="Wayne K.J."/>
            <person name="Tettelin H."/>
            <person name="Glass J.I."/>
            <person name="Rusch D."/>
            <person name="Podicherti R."/>
            <person name="Tsui H.-C.T."/>
            <person name="Winkler M.E."/>
        </authorList>
    </citation>
    <scope>NUCLEOTIDE SEQUENCE</scope>
</reference>
<evidence type="ECO:0000259" key="3">
    <source>
        <dbReference type="Pfam" id="PF00266"/>
    </source>
</evidence>
<feature type="non-terminal residue" evidence="4">
    <location>
        <position position="1"/>
    </location>
</feature>
<evidence type="ECO:0000256" key="1">
    <source>
        <dbReference type="ARBA" id="ARBA00001933"/>
    </source>
</evidence>
<dbReference type="InterPro" id="IPR000192">
    <property type="entry name" value="Aminotrans_V_dom"/>
</dbReference>
<dbReference type="GO" id="GO:0005777">
    <property type="term" value="C:peroxisome"/>
    <property type="evidence" value="ECO:0007669"/>
    <property type="project" value="TreeGrafter"/>
</dbReference>
<dbReference type="Pfam" id="PF00266">
    <property type="entry name" value="Aminotran_5"/>
    <property type="match status" value="1"/>
</dbReference>
<dbReference type="InterPro" id="IPR015422">
    <property type="entry name" value="PyrdxlP-dep_Trfase_small"/>
</dbReference>
<evidence type="ECO:0000256" key="2">
    <source>
        <dbReference type="ARBA" id="ARBA00022898"/>
    </source>
</evidence>
<dbReference type="InterPro" id="IPR015421">
    <property type="entry name" value="PyrdxlP-dep_Trfase_major"/>
</dbReference>
<dbReference type="InterPro" id="IPR015424">
    <property type="entry name" value="PyrdxlP-dep_Trfase"/>
</dbReference>
<organism evidence="4">
    <name type="scientific">marine metagenome</name>
    <dbReference type="NCBI Taxonomy" id="408172"/>
    <lineage>
        <taxon>unclassified sequences</taxon>
        <taxon>metagenomes</taxon>
        <taxon>ecological metagenomes</taxon>
    </lineage>
</organism>
<comment type="cofactor">
    <cofactor evidence="1">
        <name>pyridoxal 5'-phosphate</name>
        <dbReference type="ChEBI" id="CHEBI:597326"/>
    </cofactor>
</comment>
<sequence length="235" mass="25594">YDAVTMAHSETSTGVLNDISALAAVTAEYEEVLVLVDSVTGFGGAELRPDDWGLDFVLTGSQKSFALPPGLSFGVASERMMERSASVPNRGFYFDLQKFASNQEKWQSPTTPAISGLYALQVQLKRMQSETMRARWVRHTAMAERTWAWVAQMKESGVGLKVLAPEGQRSPCVTAIAVEDGESAPSIVEGAADRGWVIGGGYGKLKPRTFRIGHMGDHTLDQLNDLLEVLTDVVR</sequence>
<evidence type="ECO:0000313" key="4">
    <source>
        <dbReference type="EMBL" id="SVC80897.1"/>
    </source>
</evidence>
<dbReference type="PANTHER" id="PTHR21152">
    <property type="entry name" value="AMINOTRANSFERASE CLASS V"/>
    <property type="match status" value="1"/>
</dbReference>
<dbReference type="GO" id="GO:0019265">
    <property type="term" value="P:glycine biosynthetic process, by transamination of glyoxylate"/>
    <property type="evidence" value="ECO:0007669"/>
    <property type="project" value="TreeGrafter"/>
</dbReference>
<dbReference type="GO" id="GO:0004760">
    <property type="term" value="F:L-serine-pyruvate transaminase activity"/>
    <property type="evidence" value="ECO:0007669"/>
    <property type="project" value="TreeGrafter"/>
</dbReference>
<dbReference type="Gene3D" id="3.90.1150.10">
    <property type="entry name" value="Aspartate Aminotransferase, domain 1"/>
    <property type="match status" value="1"/>
</dbReference>
<name>A0A382Q780_9ZZZZ</name>
<dbReference type="PANTHER" id="PTHR21152:SF40">
    <property type="entry name" value="ALANINE--GLYOXYLATE AMINOTRANSFERASE"/>
    <property type="match status" value="1"/>
</dbReference>
<proteinExistence type="predicted"/>
<dbReference type="Gene3D" id="3.40.640.10">
    <property type="entry name" value="Type I PLP-dependent aspartate aminotransferase-like (Major domain)"/>
    <property type="match status" value="1"/>
</dbReference>
<accession>A0A382Q780</accession>